<dbReference type="InterPro" id="IPR058624">
    <property type="entry name" value="MdtA-like_HH"/>
</dbReference>
<dbReference type="Pfam" id="PF25954">
    <property type="entry name" value="Beta-barrel_RND_2"/>
    <property type="match status" value="1"/>
</dbReference>
<feature type="domain" description="Multidrug resistance protein MdtA-like alpha-helical hairpin" evidence="5">
    <location>
        <begin position="109"/>
        <end position="167"/>
    </location>
</feature>
<keyword evidence="3" id="KW-0813">Transport</keyword>
<keyword evidence="4" id="KW-0175">Coiled coil</keyword>
<dbReference type="Pfam" id="PF25917">
    <property type="entry name" value="BSH_RND"/>
    <property type="match status" value="1"/>
</dbReference>
<evidence type="ECO:0000259" key="8">
    <source>
        <dbReference type="Pfam" id="PF25967"/>
    </source>
</evidence>
<reference evidence="10" key="1">
    <citation type="submission" date="2016-10" db="EMBL/GenBank/DDBJ databases">
        <authorList>
            <person name="Varghese N."/>
            <person name="Submissions S."/>
        </authorList>
    </citation>
    <scope>NUCLEOTIDE SEQUENCE [LARGE SCALE GENOMIC DNA]</scope>
    <source>
        <strain evidence="10">DSM 14807</strain>
    </source>
</reference>
<dbReference type="NCBIfam" id="TIGR01730">
    <property type="entry name" value="RND_mfp"/>
    <property type="match status" value="1"/>
</dbReference>
<feature type="domain" description="Multidrug resistance protein MdtA-like C-terminal permuted SH3" evidence="8">
    <location>
        <begin position="284"/>
        <end position="342"/>
    </location>
</feature>
<feature type="coiled-coil region" evidence="4">
    <location>
        <begin position="114"/>
        <end position="165"/>
    </location>
</feature>
<dbReference type="AlphaFoldDB" id="A0A1I7NDJ9"/>
<feature type="domain" description="CusB-like beta-barrel" evidence="7">
    <location>
        <begin position="208"/>
        <end position="278"/>
    </location>
</feature>
<evidence type="ECO:0000259" key="5">
    <source>
        <dbReference type="Pfam" id="PF25876"/>
    </source>
</evidence>
<dbReference type="Pfam" id="PF25876">
    <property type="entry name" value="HH_MFP_RND"/>
    <property type="match status" value="1"/>
</dbReference>
<evidence type="ECO:0000256" key="4">
    <source>
        <dbReference type="SAM" id="Coils"/>
    </source>
</evidence>
<dbReference type="Gene3D" id="2.40.50.100">
    <property type="match status" value="1"/>
</dbReference>
<dbReference type="InterPro" id="IPR006143">
    <property type="entry name" value="RND_pump_MFP"/>
</dbReference>
<dbReference type="OrthoDB" id="9806939at2"/>
<comment type="similarity">
    <text evidence="2">Belongs to the membrane fusion protein (MFP) (TC 8.A.1) family.</text>
</comment>
<protein>
    <submittedName>
        <fullName evidence="9">Membrane fusion protein, multidrug efflux system</fullName>
    </submittedName>
</protein>
<dbReference type="InterPro" id="IPR058627">
    <property type="entry name" value="MdtA-like_C"/>
</dbReference>
<evidence type="ECO:0000259" key="7">
    <source>
        <dbReference type="Pfam" id="PF25954"/>
    </source>
</evidence>
<feature type="domain" description="Multidrug resistance protein MdtA-like barrel-sandwich hybrid" evidence="6">
    <location>
        <begin position="75"/>
        <end position="193"/>
    </location>
</feature>
<dbReference type="Gene3D" id="2.40.420.20">
    <property type="match status" value="1"/>
</dbReference>
<dbReference type="PANTHER" id="PTHR30469:SF36">
    <property type="entry name" value="BLL3903 PROTEIN"/>
    <property type="match status" value="1"/>
</dbReference>
<sequence>MKKFSAASLIFILLGITAIGALVANKLKKDRQLRQQQMLARRGSGVLQVDVFVVKPQVIQQTLDASGTLMSNEWINLQPEVSGRITELNFREGSYVKKGTLLVKLYDGDLQAQLQKLQAQLALQQLTLERQEKLLAINGISQQDVDNTRNQIASIQADIRNVEAQIRKTEIYAPFDGVMGLRNVSLGAVVTPATIIATLQQIDPLKLDFTIPEKYAPLIDTHVPVSFRTAGFDQDFQGWIYAIEPQIDENTRTIRIRCHVPNPAQKLLPGAYADVKLVLKKIPQALMIPTQAIVPTTRDQQVVVYRHGKASFVNVQTGIRQEDFIQITHGLSPGDTVLITGMMQARPGMALHINQVL</sequence>
<dbReference type="EMBL" id="FPCJ01000001">
    <property type="protein sequence ID" value="SFV32754.1"/>
    <property type="molecule type" value="Genomic_DNA"/>
</dbReference>
<organism evidence="9 10">
    <name type="scientific">Thermoflavifilum thermophilum</name>
    <dbReference type="NCBI Taxonomy" id="1393122"/>
    <lineage>
        <taxon>Bacteria</taxon>
        <taxon>Pseudomonadati</taxon>
        <taxon>Bacteroidota</taxon>
        <taxon>Chitinophagia</taxon>
        <taxon>Chitinophagales</taxon>
        <taxon>Chitinophagaceae</taxon>
        <taxon>Thermoflavifilum</taxon>
    </lineage>
</organism>
<dbReference type="FunFam" id="2.40.30.170:FF:000010">
    <property type="entry name" value="Efflux RND transporter periplasmic adaptor subunit"/>
    <property type="match status" value="1"/>
</dbReference>
<comment type="subcellular location">
    <subcellularLocation>
        <location evidence="1">Cell envelope</location>
    </subcellularLocation>
</comment>
<evidence type="ECO:0000313" key="9">
    <source>
        <dbReference type="EMBL" id="SFV32754.1"/>
    </source>
</evidence>
<dbReference type="InterPro" id="IPR058792">
    <property type="entry name" value="Beta-barrel_RND_2"/>
</dbReference>
<evidence type="ECO:0000256" key="1">
    <source>
        <dbReference type="ARBA" id="ARBA00004196"/>
    </source>
</evidence>
<evidence type="ECO:0000256" key="2">
    <source>
        <dbReference type="ARBA" id="ARBA00009477"/>
    </source>
</evidence>
<keyword evidence="10" id="KW-1185">Reference proteome</keyword>
<dbReference type="Proteomes" id="UP000199537">
    <property type="component" value="Unassembled WGS sequence"/>
</dbReference>
<dbReference type="GO" id="GO:0015562">
    <property type="term" value="F:efflux transmembrane transporter activity"/>
    <property type="evidence" value="ECO:0007669"/>
    <property type="project" value="TreeGrafter"/>
</dbReference>
<dbReference type="Gene3D" id="1.10.287.470">
    <property type="entry name" value="Helix hairpin bin"/>
    <property type="match status" value="1"/>
</dbReference>
<proteinExistence type="inferred from homology"/>
<evidence type="ECO:0000313" key="10">
    <source>
        <dbReference type="Proteomes" id="UP000199537"/>
    </source>
</evidence>
<dbReference type="STRING" id="1393122.SAMN05660895_1445"/>
<evidence type="ECO:0000259" key="6">
    <source>
        <dbReference type="Pfam" id="PF25917"/>
    </source>
</evidence>
<dbReference type="PANTHER" id="PTHR30469">
    <property type="entry name" value="MULTIDRUG RESISTANCE PROTEIN MDTA"/>
    <property type="match status" value="1"/>
</dbReference>
<accession>A0A1I7NDJ9</accession>
<evidence type="ECO:0000256" key="3">
    <source>
        <dbReference type="ARBA" id="ARBA00022448"/>
    </source>
</evidence>
<dbReference type="Gene3D" id="2.40.30.170">
    <property type="match status" value="1"/>
</dbReference>
<name>A0A1I7NDJ9_9BACT</name>
<dbReference type="GO" id="GO:1990281">
    <property type="term" value="C:efflux pump complex"/>
    <property type="evidence" value="ECO:0007669"/>
    <property type="project" value="TreeGrafter"/>
</dbReference>
<dbReference type="SUPFAM" id="SSF111369">
    <property type="entry name" value="HlyD-like secretion proteins"/>
    <property type="match status" value="1"/>
</dbReference>
<gene>
    <name evidence="9" type="ORF">SAMN05660895_1445</name>
</gene>
<dbReference type="InterPro" id="IPR058625">
    <property type="entry name" value="MdtA-like_BSH"/>
</dbReference>
<dbReference type="RefSeq" id="WP_092459356.1">
    <property type="nucleotide sequence ID" value="NZ_FPCJ01000001.1"/>
</dbReference>
<dbReference type="Pfam" id="PF25967">
    <property type="entry name" value="RND-MFP_C"/>
    <property type="match status" value="1"/>
</dbReference>